<accession>A0A6M4GS84</accession>
<proteinExistence type="predicted"/>
<dbReference type="InterPro" id="IPR011697">
    <property type="entry name" value="Peptidase_C26"/>
</dbReference>
<organism evidence="1 2">
    <name type="scientific">Usitatibacter rugosus</name>
    <dbReference type="NCBI Taxonomy" id="2732067"/>
    <lineage>
        <taxon>Bacteria</taxon>
        <taxon>Pseudomonadati</taxon>
        <taxon>Pseudomonadota</taxon>
        <taxon>Betaproteobacteria</taxon>
        <taxon>Nitrosomonadales</taxon>
        <taxon>Usitatibacteraceae</taxon>
        <taxon>Usitatibacter</taxon>
    </lineage>
</organism>
<dbReference type="Gene3D" id="3.40.50.880">
    <property type="match status" value="1"/>
</dbReference>
<dbReference type="GO" id="GO:0016757">
    <property type="term" value="F:glycosyltransferase activity"/>
    <property type="evidence" value="ECO:0007669"/>
    <property type="project" value="UniProtKB-KW"/>
</dbReference>
<protein>
    <submittedName>
        <fullName evidence="1">Glutamine amidotransferase</fullName>
        <ecNumber evidence="1">2.4.2.-</ecNumber>
    </submittedName>
</protein>
<sequence>MDPLKIGLSARLLYPDPSRTFLPTKTVQYMEQSAANWVMSGGVLAYMIPEISLASPHLPIGITVKDYVNSLDGLVLQGGADMSPESYGETPMSPAWSGDKIRDRYEIELFNEFVHQGKPVFGICRGCQVINVALGGTLYQDLATQVSAGHHRDEAKYENNFHDLVVLPDTWLARMYPKVTRTRINTIHHQAVKTLGEGLVVEAKSDPDEIVEAVRWEGHSFVVGVQWHPEFMDPKDVSLMDGKPLLDAFLGACTQRKQTGKPSPVLAQAA</sequence>
<keyword evidence="1" id="KW-0328">Glycosyltransferase</keyword>
<keyword evidence="2" id="KW-1185">Reference proteome</keyword>
<dbReference type="Pfam" id="PF07722">
    <property type="entry name" value="Peptidase_C26"/>
    <property type="match status" value="1"/>
</dbReference>
<evidence type="ECO:0000313" key="2">
    <source>
        <dbReference type="Proteomes" id="UP000501534"/>
    </source>
</evidence>
<dbReference type="PANTHER" id="PTHR43235:SF1">
    <property type="entry name" value="GLUTAMINE AMIDOTRANSFERASE PB2B2.05-RELATED"/>
    <property type="match status" value="1"/>
</dbReference>
<dbReference type="RefSeq" id="WP_171090490.1">
    <property type="nucleotide sequence ID" value="NZ_CP053069.1"/>
</dbReference>
<evidence type="ECO:0000313" key="1">
    <source>
        <dbReference type="EMBL" id="QJR10169.1"/>
    </source>
</evidence>
<dbReference type="InterPro" id="IPR029062">
    <property type="entry name" value="Class_I_gatase-like"/>
</dbReference>
<dbReference type="GO" id="GO:0005829">
    <property type="term" value="C:cytosol"/>
    <property type="evidence" value="ECO:0007669"/>
    <property type="project" value="TreeGrafter"/>
</dbReference>
<reference evidence="1 2" key="1">
    <citation type="submission" date="2020-04" db="EMBL/GenBank/DDBJ databases">
        <title>Usitatibacter rugosus gen. nov., sp. nov. and Usitatibacter palustris sp. nov., novel members of Usitatibacteraceae fam. nov. within the order Nitrosomonadales isolated from soil.</title>
        <authorList>
            <person name="Huber K.J."/>
            <person name="Neumann-Schaal M."/>
            <person name="Geppert A."/>
            <person name="Luckner M."/>
            <person name="Wanner G."/>
            <person name="Overmann J."/>
        </authorList>
    </citation>
    <scope>NUCLEOTIDE SEQUENCE [LARGE SCALE GENOMIC DNA]</scope>
    <source>
        <strain evidence="1 2">0125_3</strain>
    </source>
</reference>
<keyword evidence="1" id="KW-0808">Transferase</keyword>
<dbReference type="PROSITE" id="PS51273">
    <property type="entry name" value="GATASE_TYPE_1"/>
    <property type="match status" value="1"/>
</dbReference>
<dbReference type="GO" id="GO:0006598">
    <property type="term" value="P:polyamine catabolic process"/>
    <property type="evidence" value="ECO:0007669"/>
    <property type="project" value="TreeGrafter"/>
</dbReference>
<dbReference type="PANTHER" id="PTHR43235">
    <property type="entry name" value="GLUTAMINE AMIDOTRANSFERASE PB2B2.05-RELATED"/>
    <property type="match status" value="1"/>
</dbReference>
<dbReference type="EMBL" id="CP053069">
    <property type="protein sequence ID" value="QJR10169.1"/>
    <property type="molecule type" value="Genomic_DNA"/>
</dbReference>
<keyword evidence="1" id="KW-0315">Glutamine amidotransferase</keyword>
<dbReference type="GO" id="GO:0033969">
    <property type="term" value="F:gamma-glutamyl-gamma-aminobutyrate hydrolase activity"/>
    <property type="evidence" value="ECO:0007669"/>
    <property type="project" value="TreeGrafter"/>
</dbReference>
<dbReference type="AlphaFoldDB" id="A0A6M4GS84"/>
<dbReference type="CDD" id="cd01745">
    <property type="entry name" value="GATase1_2"/>
    <property type="match status" value="1"/>
</dbReference>
<dbReference type="EC" id="2.4.2.-" evidence="1"/>
<name>A0A6M4GS84_9PROT</name>
<dbReference type="KEGG" id="uru:DSM104443_01223"/>
<dbReference type="InterPro" id="IPR044668">
    <property type="entry name" value="PuuD-like"/>
</dbReference>
<gene>
    <name evidence="1" type="ORF">DSM104443_01223</name>
</gene>
<dbReference type="SUPFAM" id="SSF52317">
    <property type="entry name" value="Class I glutamine amidotransferase-like"/>
    <property type="match status" value="1"/>
</dbReference>
<dbReference type="Proteomes" id="UP000501534">
    <property type="component" value="Chromosome"/>
</dbReference>